<sequence length="81" mass="8632">MASVSAGKEERGAAGDLALSGCEAEQEKGPLRWEFRSRPAVPEAGRRWRRSLRTGQGGGWRTGVLPMAGKQILRQAVLAGG</sequence>
<organism evidence="2 3">
    <name type="scientific">Akkermansia muciniphila</name>
    <dbReference type="NCBI Taxonomy" id="239935"/>
    <lineage>
        <taxon>Bacteria</taxon>
        <taxon>Pseudomonadati</taxon>
        <taxon>Verrucomicrobiota</taxon>
        <taxon>Verrucomicrobiia</taxon>
        <taxon>Verrucomicrobiales</taxon>
        <taxon>Akkermansiaceae</taxon>
        <taxon>Akkermansia</taxon>
    </lineage>
</organism>
<dbReference type="EMBL" id="PJKN01000005">
    <property type="protein sequence ID" value="PNC54809.1"/>
    <property type="molecule type" value="Genomic_DNA"/>
</dbReference>
<proteinExistence type="predicted"/>
<accession>A0AAP8NKA7</accession>
<name>A0AAP8NKA7_9BACT</name>
<evidence type="ECO:0000313" key="2">
    <source>
        <dbReference type="EMBL" id="PNC54809.1"/>
    </source>
</evidence>
<evidence type="ECO:0000313" key="3">
    <source>
        <dbReference type="Proteomes" id="UP000235914"/>
    </source>
</evidence>
<reference evidence="2 3" key="1">
    <citation type="journal article" date="2017" name="BMC Genomics">
        <title>Genome sequencing of 39 Akkermansia muciniphila isolates reveals its population structure, genomic and functional diverisity, and global distribution in mammalian gut microbiotas.</title>
        <authorList>
            <person name="Guo X."/>
            <person name="Li S."/>
            <person name="Zhang J."/>
            <person name="Wu F."/>
            <person name="Li X."/>
            <person name="Wu D."/>
            <person name="Zhang M."/>
            <person name="Ou Z."/>
            <person name="Jie Z."/>
            <person name="Yan Q."/>
            <person name="Li P."/>
            <person name="Yi J."/>
            <person name="Peng Y."/>
        </authorList>
    </citation>
    <scope>NUCLEOTIDE SEQUENCE [LARGE SCALE GENOMIC DNA]</scope>
    <source>
        <strain evidence="2 3">GP43</strain>
    </source>
</reference>
<feature type="region of interest" description="Disordered" evidence="1">
    <location>
        <begin position="1"/>
        <end position="30"/>
    </location>
</feature>
<protein>
    <submittedName>
        <fullName evidence="2">Uncharacterized protein</fullName>
    </submittedName>
</protein>
<gene>
    <name evidence="2" type="ORF">CXU09_09800</name>
</gene>
<evidence type="ECO:0000256" key="1">
    <source>
        <dbReference type="SAM" id="MobiDB-lite"/>
    </source>
</evidence>
<comment type="caution">
    <text evidence="2">The sequence shown here is derived from an EMBL/GenBank/DDBJ whole genome shotgun (WGS) entry which is preliminary data.</text>
</comment>
<dbReference type="Proteomes" id="UP000235914">
    <property type="component" value="Unassembled WGS sequence"/>
</dbReference>
<dbReference type="AlphaFoldDB" id="A0AAP8NKA7"/>